<feature type="transmembrane region" description="Helical" evidence="7">
    <location>
        <begin position="153"/>
        <end position="170"/>
    </location>
</feature>
<dbReference type="InterPro" id="IPR002541">
    <property type="entry name" value="Cyt_c_assembly"/>
</dbReference>
<feature type="transmembrane region" description="Helical" evidence="7">
    <location>
        <begin position="177"/>
        <end position="198"/>
    </location>
</feature>
<keyword evidence="10" id="KW-1185">Reference proteome</keyword>
<feature type="transmembrane region" description="Helical" evidence="7">
    <location>
        <begin position="272"/>
        <end position="295"/>
    </location>
</feature>
<dbReference type="EMBL" id="JABEND010000002">
    <property type="protein sequence ID" value="NNG35031.1"/>
    <property type="molecule type" value="Genomic_DNA"/>
</dbReference>
<accession>A0A849A7K3</accession>
<evidence type="ECO:0000256" key="2">
    <source>
        <dbReference type="ARBA" id="ARBA00022692"/>
    </source>
</evidence>
<evidence type="ECO:0000256" key="5">
    <source>
        <dbReference type="ARBA" id="ARBA00023136"/>
    </source>
</evidence>
<feature type="domain" description="Cytochrome c assembly protein" evidence="8">
    <location>
        <begin position="148"/>
        <end position="362"/>
    </location>
</feature>
<feature type="transmembrane region" description="Helical" evidence="7">
    <location>
        <begin position="13"/>
        <end position="35"/>
    </location>
</feature>
<feature type="transmembrane region" description="Helical" evidence="7">
    <location>
        <begin position="337"/>
        <end position="358"/>
    </location>
</feature>
<feature type="transmembrane region" description="Helical" evidence="7">
    <location>
        <begin position="307"/>
        <end position="325"/>
    </location>
</feature>
<evidence type="ECO:0000256" key="3">
    <source>
        <dbReference type="ARBA" id="ARBA00022748"/>
    </source>
</evidence>
<dbReference type="GO" id="GO:0020037">
    <property type="term" value="F:heme binding"/>
    <property type="evidence" value="ECO:0007669"/>
    <property type="project" value="InterPro"/>
</dbReference>
<name>A0A849A7K3_9ACTN</name>
<keyword evidence="4 7" id="KW-1133">Transmembrane helix</keyword>
<evidence type="ECO:0000256" key="6">
    <source>
        <dbReference type="SAM" id="MobiDB-lite"/>
    </source>
</evidence>
<evidence type="ECO:0000313" key="9">
    <source>
        <dbReference type="EMBL" id="NNG35031.1"/>
    </source>
</evidence>
<evidence type="ECO:0000256" key="4">
    <source>
        <dbReference type="ARBA" id="ARBA00022989"/>
    </source>
</evidence>
<dbReference type="InterPro" id="IPR017562">
    <property type="entry name" value="Cyt_c_biogenesis_CcsA"/>
</dbReference>
<feature type="transmembrane region" description="Helical" evidence="7">
    <location>
        <begin position="119"/>
        <end position="141"/>
    </location>
</feature>
<dbReference type="PANTHER" id="PTHR30071">
    <property type="entry name" value="HEME EXPORTER PROTEIN C"/>
    <property type="match status" value="1"/>
</dbReference>
<dbReference type="PANTHER" id="PTHR30071:SF1">
    <property type="entry name" value="CYTOCHROME B_B6 PROTEIN-RELATED"/>
    <property type="match status" value="1"/>
</dbReference>
<evidence type="ECO:0000256" key="7">
    <source>
        <dbReference type="SAM" id="Phobius"/>
    </source>
</evidence>
<feature type="region of interest" description="Disordered" evidence="6">
    <location>
        <begin position="83"/>
        <end position="112"/>
    </location>
</feature>
<dbReference type="Proteomes" id="UP000562984">
    <property type="component" value="Unassembled WGS sequence"/>
</dbReference>
<gene>
    <name evidence="9" type="primary">ccsB</name>
    <name evidence="9" type="ORF">HKD39_04750</name>
</gene>
<comment type="caution">
    <text evidence="9">The sequence shown here is derived from an EMBL/GenBank/DDBJ whole genome shotgun (WGS) entry which is preliminary data.</text>
</comment>
<dbReference type="Pfam" id="PF01578">
    <property type="entry name" value="Cytochrom_C_asm"/>
    <property type="match status" value="1"/>
</dbReference>
<feature type="transmembrane region" description="Helical" evidence="7">
    <location>
        <begin position="210"/>
        <end position="238"/>
    </location>
</feature>
<protein>
    <submittedName>
        <fullName evidence="9">C-type cytochrome biogenesis protein CcsB</fullName>
    </submittedName>
</protein>
<sequence length="366" mass="38745">MNPNSSIAQVSDLAFQATMAAYLVALVCLGIELAAKRRAPTELEAVSAARRVAAKSGLLVGSGAGAANTAGIAGTAATAGSTPSGSADVTVTSGQQPPTAAQTQGPAQPPSWSERFGRAAMVVTVVGLVANLISIVTRGIAAGRLPLANVYEFSAAFCFVAVLCWVVLAAKTKARGLGLFVLTPVTLLAFLAGTVLWQKAGPVVASLNSYWKWIHVTTVSISGSVLLVSGAASVMYLLRHRYDRKVTEHPDDVDLANSLPGKLPSLQLLDKIAYRTAIVAFPLYTFAIIAGALWAEVAWGRYWSWDPKETVAFISWVFYAGYLHARHTSGWRGVRAAWVNIVGFAAIIFNLFFINYVVTGLHSYAS</sequence>
<dbReference type="NCBIfam" id="TIGR03144">
    <property type="entry name" value="cytochr_II_ccsB"/>
    <property type="match status" value="1"/>
</dbReference>
<comment type="subcellular location">
    <subcellularLocation>
        <location evidence="1">Membrane</location>
        <topology evidence="1">Multi-pass membrane protein</topology>
    </subcellularLocation>
</comment>
<dbReference type="AlphaFoldDB" id="A0A849A7K3"/>
<keyword evidence="3" id="KW-0201">Cytochrome c-type biogenesis</keyword>
<reference evidence="9 10" key="1">
    <citation type="submission" date="2020-05" db="EMBL/GenBank/DDBJ databases">
        <title>Nakamurella sp. DB0629 isolated from air conditioner.</title>
        <authorList>
            <person name="Kim D.H."/>
            <person name="Kim D.-U."/>
        </authorList>
    </citation>
    <scope>NUCLEOTIDE SEQUENCE [LARGE SCALE GENOMIC DNA]</scope>
    <source>
        <strain evidence="9 10">DB0629</strain>
    </source>
</reference>
<evidence type="ECO:0000313" key="10">
    <source>
        <dbReference type="Proteomes" id="UP000562984"/>
    </source>
</evidence>
<dbReference type="GO" id="GO:0005886">
    <property type="term" value="C:plasma membrane"/>
    <property type="evidence" value="ECO:0007669"/>
    <property type="project" value="TreeGrafter"/>
</dbReference>
<feature type="compositionally biased region" description="Low complexity" evidence="6">
    <location>
        <begin position="94"/>
        <end position="106"/>
    </location>
</feature>
<evidence type="ECO:0000259" key="8">
    <source>
        <dbReference type="Pfam" id="PF01578"/>
    </source>
</evidence>
<dbReference type="InterPro" id="IPR045062">
    <property type="entry name" value="Cyt_c_biogenesis_CcsA/CcmC"/>
</dbReference>
<keyword evidence="5 7" id="KW-0472">Membrane</keyword>
<dbReference type="GO" id="GO:0017004">
    <property type="term" value="P:cytochrome complex assembly"/>
    <property type="evidence" value="ECO:0007669"/>
    <property type="project" value="UniProtKB-KW"/>
</dbReference>
<organism evidence="9 10">
    <name type="scientific">Nakamurella aerolata</name>
    <dbReference type="NCBI Taxonomy" id="1656892"/>
    <lineage>
        <taxon>Bacteria</taxon>
        <taxon>Bacillati</taxon>
        <taxon>Actinomycetota</taxon>
        <taxon>Actinomycetes</taxon>
        <taxon>Nakamurellales</taxon>
        <taxon>Nakamurellaceae</taxon>
        <taxon>Nakamurella</taxon>
    </lineage>
</organism>
<keyword evidence="2 7" id="KW-0812">Transmembrane</keyword>
<evidence type="ECO:0000256" key="1">
    <source>
        <dbReference type="ARBA" id="ARBA00004141"/>
    </source>
</evidence>
<proteinExistence type="predicted"/>